<keyword evidence="1" id="KW-0732">Signal</keyword>
<feature type="signal peptide" evidence="1">
    <location>
        <begin position="1"/>
        <end position="20"/>
    </location>
</feature>
<feature type="chain" id="PRO_5034711675" description="Transglycosylase SLT domain-containing protein" evidence="1">
    <location>
        <begin position="21"/>
        <end position="236"/>
    </location>
</feature>
<proteinExistence type="predicted"/>
<organism evidence="2 3">
    <name type="scientific">Heterodermia speciosa</name>
    <dbReference type="NCBI Taxonomy" id="116794"/>
    <lineage>
        <taxon>Eukaryota</taxon>
        <taxon>Fungi</taxon>
        <taxon>Dikarya</taxon>
        <taxon>Ascomycota</taxon>
        <taxon>Pezizomycotina</taxon>
        <taxon>Lecanoromycetes</taxon>
        <taxon>OSLEUM clade</taxon>
        <taxon>Lecanoromycetidae</taxon>
        <taxon>Caliciales</taxon>
        <taxon>Physciaceae</taxon>
        <taxon>Heterodermia</taxon>
    </lineage>
</organism>
<dbReference type="Proteomes" id="UP000664521">
    <property type="component" value="Unassembled WGS sequence"/>
</dbReference>
<comment type="caution">
    <text evidence="2">The sequence shown here is derived from an EMBL/GenBank/DDBJ whole genome shotgun (WGS) entry which is preliminary data.</text>
</comment>
<sequence length="236" mass="24583">MPSILHLALAIAVTLTPVRSAPTPEPASSIAAGTPLTTYKCFTGTSFPTTYLPFDQLLSINKPFISQRNSDATVENIISAIKSVAVSSSVRTELILAQIMQESGGDLSRVGDSGKSLGLMQAQITAEAPVRCDPGQCTMDDIQGMLQQSVSGHTGAGAPVSPGIAFDLESYGTGAALRVYNTGHLPDPNNFQTATTCSTSSYVSDVANRLLGLSPDVFPSPQDLQSLCGFVPATIC</sequence>
<name>A0A8H3FEC1_9LECA</name>
<evidence type="ECO:0000256" key="1">
    <source>
        <dbReference type="SAM" id="SignalP"/>
    </source>
</evidence>
<evidence type="ECO:0000313" key="2">
    <source>
        <dbReference type="EMBL" id="CAF9923014.1"/>
    </source>
</evidence>
<reference evidence="2" key="1">
    <citation type="submission" date="2021-03" db="EMBL/GenBank/DDBJ databases">
        <authorList>
            <person name="Tagirdzhanova G."/>
        </authorList>
    </citation>
    <scope>NUCLEOTIDE SEQUENCE</scope>
</reference>
<protein>
    <recommendedName>
        <fullName evidence="4">Transglycosylase SLT domain-containing protein</fullName>
    </recommendedName>
</protein>
<dbReference type="InterPro" id="IPR023346">
    <property type="entry name" value="Lysozyme-like_dom_sf"/>
</dbReference>
<evidence type="ECO:0008006" key="4">
    <source>
        <dbReference type="Google" id="ProtNLM"/>
    </source>
</evidence>
<dbReference type="SUPFAM" id="SSF53955">
    <property type="entry name" value="Lysozyme-like"/>
    <property type="match status" value="1"/>
</dbReference>
<evidence type="ECO:0000313" key="3">
    <source>
        <dbReference type="Proteomes" id="UP000664521"/>
    </source>
</evidence>
<dbReference type="EMBL" id="CAJPDS010000032">
    <property type="protein sequence ID" value="CAF9923014.1"/>
    <property type="molecule type" value="Genomic_DNA"/>
</dbReference>
<accession>A0A8H3FEC1</accession>
<gene>
    <name evidence="2" type="ORF">HETSPECPRED_005216</name>
</gene>
<dbReference type="AlphaFoldDB" id="A0A8H3FEC1"/>
<keyword evidence="3" id="KW-1185">Reference proteome</keyword>
<dbReference type="OrthoDB" id="1193027at2759"/>
<dbReference type="Gene3D" id="1.10.530.10">
    <property type="match status" value="1"/>
</dbReference>